<keyword evidence="7 13" id="KW-0106">Calcium</keyword>
<comment type="cofactor">
    <cofactor evidence="2 13">
        <name>Mg(2+)</name>
        <dbReference type="ChEBI" id="CHEBI:18420"/>
    </cofactor>
</comment>
<evidence type="ECO:0000313" key="16">
    <source>
        <dbReference type="EMBL" id="QTH21519.1"/>
    </source>
</evidence>
<feature type="binding site" evidence="13">
    <location>
        <position position="135"/>
    </location>
    <ligand>
        <name>Ca(2+)</name>
        <dbReference type="ChEBI" id="CHEBI:29108"/>
    </ligand>
</feature>
<evidence type="ECO:0000256" key="8">
    <source>
        <dbReference type="ARBA" id="ARBA00022842"/>
    </source>
</evidence>
<feature type="domain" description="Fumarylacetoacetase-like C-terminal" evidence="14">
    <location>
        <begin position="141"/>
        <end position="428"/>
    </location>
</feature>
<keyword evidence="5 13" id="KW-0479">Metal-binding</keyword>
<feature type="binding site" evidence="12">
    <location>
        <position position="151"/>
    </location>
    <ligand>
        <name>substrate</name>
    </ligand>
</feature>
<dbReference type="SUPFAM" id="SSF56529">
    <property type="entry name" value="FAH"/>
    <property type="match status" value="1"/>
</dbReference>
<dbReference type="GO" id="GO:0004334">
    <property type="term" value="F:fumarylacetoacetase activity"/>
    <property type="evidence" value="ECO:0007669"/>
    <property type="project" value="UniProtKB-EC"/>
</dbReference>
<evidence type="ECO:0000256" key="13">
    <source>
        <dbReference type="PIRSR" id="PIRSR605959-3"/>
    </source>
</evidence>
<feature type="binding site" evidence="12">
    <location>
        <position position="252"/>
    </location>
    <ligand>
        <name>substrate</name>
    </ligand>
</feature>
<dbReference type="InterPro" id="IPR036462">
    <property type="entry name" value="Fumarylacetoacetase_N_sf"/>
</dbReference>
<feature type="domain" description="Fumarylacetoacetase N-terminal" evidence="15">
    <location>
        <begin position="34"/>
        <end position="127"/>
    </location>
</feature>
<feature type="binding site" evidence="13">
    <location>
        <position position="241"/>
    </location>
    <ligand>
        <name>Mg(2+)</name>
        <dbReference type="ChEBI" id="CHEBI:18420"/>
    </ligand>
</feature>
<dbReference type="Pfam" id="PF09298">
    <property type="entry name" value="FAA_hydrolase_N"/>
    <property type="match status" value="1"/>
</dbReference>
<dbReference type="GO" id="GO:0006559">
    <property type="term" value="P:L-phenylalanine catabolic process"/>
    <property type="evidence" value="ECO:0007669"/>
    <property type="project" value="UniProtKB-KW"/>
</dbReference>
<keyword evidence="6 16" id="KW-0378">Hydrolase</keyword>
<protein>
    <recommendedName>
        <fullName evidence="4">fumarylacetoacetase</fullName>
        <ecNumber evidence="4">3.7.1.2</ecNumber>
    </recommendedName>
</protein>
<dbReference type="SUPFAM" id="SSF63433">
    <property type="entry name" value="Fumarylacetoacetate hydrolase, FAH, N-terminal domain"/>
    <property type="match status" value="1"/>
</dbReference>
<dbReference type="GO" id="GO:1902000">
    <property type="term" value="P:homogentisate catabolic process"/>
    <property type="evidence" value="ECO:0007669"/>
    <property type="project" value="TreeGrafter"/>
</dbReference>
<evidence type="ECO:0000256" key="12">
    <source>
        <dbReference type="PIRSR" id="PIRSR605959-2"/>
    </source>
</evidence>
<feature type="binding site" evidence="13">
    <location>
        <position position="207"/>
    </location>
    <ligand>
        <name>Ca(2+)</name>
        <dbReference type="ChEBI" id="CHEBI:29108"/>
    </ligand>
</feature>
<dbReference type="GO" id="GO:0006572">
    <property type="term" value="P:L-tyrosine catabolic process"/>
    <property type="evidence" value="ECO:0007669"/>
    <property type="project" value="UniProtKB-KW"/>
</dbReference>
<accession>A0A975D266</accession>
<evidence type="ECO:0000256" key="4">
    <source>
        <dbReference type="ARBA" id="ARBA00012094"/>
    </source>
</evidence>
<comment type="cofactor">
    <cofactor evidence="1 13">
        <name>Ca(2+)</name>
        <dbReference type="ChEBI" id="CHEBI:29108"/>
    </cofactor>
</comment>
<dbReference type="Gene3D" id="2.30.30.230">
    <property type="entry name" value="Fumarylacetoacetase, N-terminal domain"/>
    <property type="match status" value="1"/>
</dbReference>
<dbReference type="InterPro" id="IPR011234">
    <property type="entry name" value="Fumarylacetoacetase-like_C"/>
</dbReference>
<evidence type="ECO:0000259" key="14">
    <source>
        <dbReference type="Pfam" id="PF01557"/>
    </source>
</evidence>
<feature type="binding site" evidence="13">
    <location>
        <position position="261"/>
    </location>
    <ligand>
        <name>Mg(2+)</name>
        <dbReference type="ChEBI" id="CHEBI:18420"/>
    </ligand>
</feature>
<reference evidence="16" key="2">
    <citation type="submission" date="2021-04" db="EMBL/GenBank/DDBJ databases">
        <title>Isolation and genomic analysis of the ibuprofen-degrading bacterium Sphingomonas strain MPO218.</title>
        <authorList>
            <person name="Aulestia M."/>
            <person name="Flores A."/>
            <person name="Mangas E.L."/>
            <person name="Perez-Pulido A.J."/>
            <person name="Santero E."/>
            <person name="Camacho E.M."/>
        </authorList>
    </citation>
    <scope>NUCLEOTIDE SEQUENCE</scope>
    <source>
        <strain evidence="16">MPO218</strain>
    </source>
</reference>
<name>A0A975D266_9SPHN</name>
<gene>
    <name evidence="16" type="primary">fahA</name>
    <name evidence="16" type="ORF">HRJ34_24905</name>
</gene>
<feature type="binding site" evidence="12">
    <location>
        <position position="364"/>
    </location>
    <ligand>
        <name>substrate</name>
    </ligand>
</feature>
<organism evidence="16 17">
    <name type="scientific">Rhizorhabdus wittichii</name>
    <dbReference type="NCBI Taxonomy" id="160791"/>
    <lineage>
        <taxon>Bacteria</taxon>
        <taxon>Pseudomonadati</taxon>
        <taxon>Pseudomonadota</taxon>
        <taxon>Alphaproteobacteria</taxon>
        <taxon>Sphingomonadales</taxon>
        <taxon>Sphingomonadaceae</taxon>
        <taxon>Rhizorhabdus</taxon>
    </lineage>
</organism>
<dbReference type="Gene3D" id="3.90.850.10">
    <property type="entry name" value="Fumarylacetoacetase-like, C-terminal domain"/>
    <property type="match status" value="1"/>
</dbReference>
<evidence type="ECO:0000256" key="5">
    <source>
        <dbReference type="ARBA" id="ARBA00022723"/>
    </source>
</evidence>
<feature type="binding site" evidence="12">
    <location>
        <position position="137"/>
    </location>
    <ligand>
        <name>substrate</name>
    </ligand>
</feature>
<evidence type="ECO:0000256" key="6">
    <source>
        <dbReference type="ARBA" id="ARBA00022801"/>
    </source>
</evidence>
<dbReference type="PANTHER" id="PTHR43069:SF2">
    <property type="entry name" value="FUMARYLACETOACETASE"/>
    <property type="match status" value="1"/>
</dbReference>
<feature type="active site" description="Proton acceptor" evidence="11">
    <location>
        <position position="142"/>
    </location>
</feature>
<keyword evidence="9" id="KW-0828">Tyrosine catabolism</keyword>
<proteinExistence type="predicted"/>
<evidence type="ECO:0000256" key="1">
    <source>
        <dbReference type="ARBA" id="ARBA00001913"/>
    </source>
</evidence>
<evidence type="ECO:0000313" key="17">
    <source>
        <dbReference type="Proteomes" id="UP000664914"/>
    </source>
</evidence>
<feature type="binding site" evidence="12">
    <location>
        <position position="248"/>
    </location>
    <ligand>
        <name>substrate</name>
    </ligand>
</feature>
<evidence type="ECO:0000256" key="2">
    <source>
        <dbReference type="ARBA" id="ARBA00001946"/>
    </source>
</evidence>
<feature type="binding site" evidence="13">
    <location>
        <position position="265"/>
    </location>
    <ligand>
        <name>Mg(2+)</name>
        <dbReference type="ChEBI" id="CHEBI:18420"/>
    </ligand>
</feature>
<dbReference type="InterPro" id="IPR005959">
    <property type="entry name" value="Fumarylacetoacetase"/>
</dbReference>
<keyword evidence="8 13" id="KW-0460">Magnesium</keyword>
<dbReference type="EC" id="3.7.1.2" evidence="4"/>
<dbReference type="Proteomes" id="UP000664914">
    <property type="component" value="Chromosome"/>
</dbReference>
<dbReference type="EMBL" id="CP059319">
    <property type="protein sequence ID" value="QTH21519.1"/>
    <property type="molecule type" value="Genomic_DNA"/>
</dbReference>
<evidence type="ECO:0000256" key="10">
    <source>
        <dbReference type="ARBA" id="ARBA00023232"/>
    </source>
</evidence>
<evidence type="ECO:0000256" key="3">
    <source>
        <dbReference type="ARBA" id="ARBA00004782"/>
    </source>
</evidence>
<dbReference type="AlphaFoldDB" id="A0A975D266"/>
<evidence type="ECO:0000256" key="11">
    <source>
        <dbReference type="PIRSR" id="PIRSR605959-1"/>
    </source>
</evidence>
<dbReference type="Pfam" id="PF01557">
    <property type="entry name" value="FAA_hydrolase"/>
    <property type="match status" value="1"/>
</dbReference>
<keyword evidence="10" id="KW-0585">Phenylalanine catabolism</keyword>
<dbReference type="NCBIfam" id="TIGR01266">
    <property type="entry name" value="fum_ac_acetase"/>
    <property type="match status" value="1"/>
</dbReference>
<sequence>MTLSMRYPAIDETHDPALSSWVEGADDHQDFPVQNLPLGIVSTGGGNPRVGVAIGGHVLDLAAIAGLLPDDGRAALSQPSLNAYMALRPEQRLALRRRLSSLLTREDERRAIEPHLHRASACKLHMPARIGDYTDFYTGIHHAVNLGSVFRPDSPLLPNYKHVPIGYHGRASSVRISGVPVRRPSGQVRTAEGTAPELAPTRRLDFELELGFWVGAANRPGEALPIERAPDSLVGICLLNDWSARDVQAWEYQPLGPFLAKNFHTTISPWVVTAEALAPFRIAQPARPEGDPAPLPYLFDAADQAHGALSLDLHVDLLPRGGTEAVPIARSHASHMYWTPAQLVAHHSVGGCNLEPGDLLGSGTISAPVPSGLGSLMEMTRGWKDPITLPDGQNRLALEDGDEIRLSAVASAPGFRSIGLGRCDGRVVA</sequence>
<dbReference type="RefSeq" id="WP_208632752.1">
    <property type="nucleotide sequence ID" value="NZ_CP059319.1"/>
</dbReference>
<dbReference type="GO" id="GO:0046872">
    <property type="term" value="F:metal ion binding"/>
    <property type="evidence" value="ECO:0007669"/>
    <property type="project" value="UniProtKB-KW"/>
</dbReference>
<reference evidence="16" key="1">
    <citation type="submission" date="2020-07" db="EMBL/GenBank/DDBJ databases">
        <authorList>
            <person name="Camacho E."/>
        </authorList>
    </citation>
    <scope>NUCLEOTIDE SEQUENCE</scope>
    <source>
        <strain evidence="16">MPO218</strain>
    </source>
</reference>
<evidence type="ECO:0000259" key="15">
    <source>
        <dbReference type="Pfam" id="PF09298"/>
    </source>
</evidence>
<comment type="pathway">
    <text evidence="3">Amino-acid degradation; L-phenylalanine degradation; acetoacetate and fumarate from L-phenylalanine: step 6/6.</text>
</comment>
<evidence type="ECO:0000256" key="9">
    <source>
        <dbReference type="ARBA" id="ARBA00022878"/>
    </source>
</evidence>
<evidence type="ECO:0000256" key="7">
    <source>
        <dbReference type="ARBA" id="ARBA00022837"/>
    </source>
</evidence>
<dbReference type="PANTHER" id="PTHR43069">
    <property type="entry name" value="FUMARYLACETOACETASE"/>
    <property type="match status" value="1"/>
</dbReference>
<feature type="binding site" evidence="13">
    <location>
        <position position="209"/>
    </location>
    <ligand>
        <name>Ca(2+)</name>
        <dbReference type="ChEBI" id="CHEBI:29108"/>
    </ligand>
</feature>
<feature type="binding site" evidence="13">
    <location>
        <position position="241"/>
    </location>
    <ligand>
        <name>Ca(2+)</name>
        <dbReference type="ChEBI" id="CHEBI:29108"/>
    </ligand>
</feature>
<dbReference type="InterPro" id="IPR036663">
    <property type="entry name" value="Fumarylacetoacetase_C_sf"/>
</dbReference>
<dbReference type="InterPro" id="IPR015377">
    <property type="entry name" value="Fumarylacetoacetase_N"/>
</dbReference>